<feature type="domain" description="Aminoacyl-transfer RNA synthetases class-II family profile" evidence="22">
    <location>
        <begin position="799"/>
        <end position="1111"/>
    </location>
</feature>
<name>A0A7R7DQX5_9ACTN</name>
<dbReference type="GO" id="GO:0046677">
    <property type="term" value="P:response to antibiotic"/>
    <property type="evidence" value="ECO:0007669"/>
    <property type="project" value="UniProtKB-KW"/>
</dbReference>
<dbReference type="InterPro" id="IPR012340">
    <property type="entry name" value="NA-bd_OB-fold"/>
</dbReference>
<dbReference type="GO" id="GO:0000287">
    <property type="term" value="F:magnesium ion binding"/>
    <property type="evidence" value="ECO:0007669"/>
    <property type="project" value="UniProtKB-UniRule"/>
</dbReference>
<evidence type="ECO:0000256" key="8">
    <source>
        <dbReference type="ARBA" id="ARBA00022723"/>
    </source>
</evidence>
<dbReference type="GO" id="GO:0005886">
    <property type="term" value="C:plasma membrane"/>
    <property type="evidence" value="ECO:0007669"/>
    <property type="project" value="UniProtKB-SubCell"/>
</dbReference>
<evidence type="ECO:0000313" key="23">
    <source>
        <dbReference type="EMBL" id="BCJ36101.1"/>
    </source>
</evidence>
<keyword evidence="19" id="KW-0648">Protein biosynthesis</keyword>
<dbReference type="PRINTS" id="PR00982">
    <property type="entry name" value="TRNASYNTHLYS"/>
</dbReference>
<dbReference type="Pfam" id="PF00152">
    <property type="entry name" value="tRNA-synt_2"/>
    <property type="match status" value="1"/>
</dbReference>
<evidence type="ECO:0000313" key="24">
    <source>
        <dbReference type="Proteomes" id="UP000611640"/>
    </source>
</evidence>
<evidence type="ECO:0000256" key="18">
    <source>
        <dbReference type="ARBA" id="ARBA00048573"/>
    </source>
</evidence>
<dbReference type="InterPro" id="IPR004364">
    <property type="entry name" value="Aa-tRNA-synt_II"/>
</dbReference>
<comment type="catalytic activity">
    <reaction evidence="17">
        <text>L-lysyl-tRNA(Lys) + a 1,2-diacyl-sn-glycero-3-phospho-(1'-sn-glycerol) = a 1,2-diacyl-sn-glycero-3-phospho-1'-(3'-O-L-lysyl)-sn-glycerol + tRNA(Lys)</text>
        <dbReference type="Rhea" id="RHEA:10668"/>
        <dbReference type="Rhea" id="RHEA-COMP:9696"/>
        <dbReference type="Rhea" id="RHEA-COMP:9697"/>
        <dbReference type="ChEBI" id="CHEBI:64716"/>
        <dbReference type="ChEBI" id="CHEBI:75792"/>
        <dbReference type="ChEBI" id="CHEBI:78442"/>
        <dbReference type="ChEBI" id="CHEBI:78529"/>
        <dbReference type="EC" id="2.3.2.3"/>
    </reaction>
</comment>
<feature type="transmembrane region" description="Helical" evidence="21">
    <location>
        <begin position="58"/>
        <end position="77"/>
    </location>
</feature>
<evidence type="ECO:0000256" key="2">
    <source>
        <dbReference type="ARBA" id="ARBA00005270"/>
    </source>
</evidence>
<dbReference type="InterPro" id="IPR044136">
    <property type="entry name" value="Lys-tRNA-ligase_II_N"/>
</dbReference>
<feature type="region of interest" description="Disordered" evidence="20">
    <location>
        <begin position="590"/>
        <end position="620"/>
    </location>
</feature>
<evidence type="ECO:0000256" key="7">
    <source>
        <dbReference type="ARBA" id="ARBA00022692"/>
    </source>
</evidence>
<keyword evidence="11 21" id="KW-1133">Transmembrane helix</keyword>
<dbReference type="PANTHER" id="PTHR42918:SF15">
    <property type="entry name" value="LYSINE--TRNA LIGASE, CHLOROPLASTIC_MITOCHONDRIAL"/>
    <property type="match status" value="1"/>
</dbReference>
<dbReference type="Pfam" id="PF09924">
    <property type="entry name" value="LPG_synthase_C"/>
    <property type="match status" value="1"/>
</dbReference>
<evidence type="ECO:0000256" key="14">
    <source>
        <dbReference type="ARBA" id="ARBA00023251"/>
    </source>
</evidence>
<dbReference type="InterPro" id="IPR018149">
    <property type="entry name" value="Lys-tRNA-synth_II_C"/>
</dbReference>
<comment type="similarity">
    <text evidence="2">In the N-terminal section; belongs to the LPG synthetase family.</text>
</comment>
<dbReference type="GO" id="GO:0006430">
    <property type="term" value="P:lysyl-tRNA aminoacylation"/>
    <property type="evidence" value="ECO:0007669"/>
    <property type="project" value="UniProtKB-UniRule"/>
</dbReference>
<evidence type="ECO:0000259" key="22">
    <source>
        <dbReference type="PROSITE" id="PS50862"/>
    </source>
</evidence>
<feature type="binding site" evidence="19">
    <location>
        <position position="1031"/>
    </location>
    <ligand>
        <name>Mg(2+)</name>
        <dbReference type="ChEBI" id="CHEBI:18420"/>
        <label>2</label>
    </ligand>
</feature>
<dbReference type="CDD" id="cd04322">
    <property type="entry name" value="LysRS_N"/>
    <property type="match status" value="1"/>
</dbReference>
<evidence type="ECO:0000256" key="17">
    <source>
        <dbReference type="ARBA" id="ARBA00047540"/>
    </source>
</evidence>
<dbReference type="NCBIfam" id="TIGR00499">
    <property type="entry name" value="lysS_bact"/>
    <property type="match status" value="1"/>
</dbReference>
<dbReference type="GO" id="GO:0006629">
    <property type="term" value="P:lipid metabolic process"/>
    <property type="evidence" value="ECO:0007669"/>
    <property type="project" value="UniProtKB-KW"/>
</dbReference>
<dbReference type="PROSITE" id="PS50862">
    <property type="entry name" value="AA_TRNA_LIGASE_II"/>
    <property type="match status" value="1"/>
</dbReference>
<dbReference type="SUPFAM" id="SSF50249">
    <property type="entry name" value="Nucleic acid-binding proteins"/>
    <property type="match status" value="1"/>
</dbReference>
<proteinExistence type="inferred from homology"/>
<keyword evidence="5 19" id="KW-0436">Ligase</keyword>
<comment type="cofactor">
    <cofactor evidence="19">
        <name>Mg(2+)</name>
        <dbReference type="ChEBI" id="CHEBI:18420"/>
    </cofactor>
    <text evidence="19">Binds 3 Mg(2+) ions per subunit.</text>
</comment>
<keyword evidence="15" id="KW-0511">Multifunctional enzyme</keyword>
<dbReference type="InterPro" id="IPR006195">
    <property type="entry name" value="aa-tRNA-synth_II"/>
</dbReference>
<feature type="compositionally biased region" description="Low complexity" evidence="20">
    <location>
        <begin position="601"/>
        <end position="615"/>
    </location>
</feature>
<evidence type="ECO:0000256" key="11">
    <source>
        <dbReference type="ARBA" id="ARBA00022989"/>
    </source>
</evidence>
<evidence type="ECO:0000256" key="10">
    <source>
        <dbReference type="ARBA" id="ARBA00022840"/>
    </source>
</evidence>
<evidence type="ECO:0000256" key="20">
    <source>
        <dbReference type="SAM" id="MobiDB-lite"/>
    </source>
</evidence>
<evidence type="ECO:0000256" key="15">
    <source>
        <dbReference type="ARBA" id="ARBA00023268"/>
    </source>
</evidence>
<keyword evidence="4" id="KW-1003">Cell membrane</keyword>
<dbReference type="GO" id="GO:0005829">
    <property type="term" value="C:cytosol"/>
    <property type="evidence" value="ECO:0007669"/>
    <property type="project" value="TreeGrafter"/>
</dbReference>
<accession>A0A7R7DQX5</accession>
<dbReference type="PANTHER" id="PTHR42918">
    <property type="entry name" value="LYSYL-TRNA SYNTHETASE"/>
    <property type="match status" value="1"/>
</dbReference>
<dbReference type="InterPro" id="IPR045864">
    <property type="entry name" value="aa-tRNA-synth_II/BPL/LPL"/>
</dbReference>
<evidence type="ECO:0000256" key="19">
    <source>
        <dbReference type="HAMAP-Rule" id="MF_00252"/>
    </source>
</evidence>
<keyword evidence="10 19" id="KW-0067">ATP-binding</keyword>
<dbReference type="InterPro" id="IPR002313">
    <property type="entry name" value="Lys-tRNA-ligase_II"/>
</dbReference>
<dbReference type="HAMAP" id="MF_00252">
    <property type="entry name" value="Lys_tRNA_synth_class2"/>
    <property type="match status" value="1"/>
</dbReference>
<dbReference type="Pfam" id="PF01336">
    <property type="entry name" value="tRNA_anti-codon"/>
    <property type="match status" value="1"/>
</dbReference>
<keyword evidence="21" id="KW-0472">Membrane</keyword>
<dbReference type="Pfam" id="PF16995">
    <property type="entry name" value="tRNA-synt_2_TM"/>
    <property type="match status" value="1"/>
</dbReference>
<keyword evidence="19" id="KW-0963">Cytoplasm</keyword>
<keyword evidence="24" id="KW-1185">Reference proteome</keyword>
<feature type="transmembrane region" description="Helical" evidence="21">
    <location>
        <begin position="159"/>
        <end position="178"/>
    </location>
</feature>
<feature type="transmembrane region" description="Helical" evidence="21">
    <location>
        <begin position="473"/>
        <end position="491"/>
    </location>
</feature>
<dbReference type="Gene3D" id="3.30.930.10">
    <property type="entry name" value="Bira Bifunctional Protein, Domain 2"/>
    <property type="match status" value="1"/>
</dbReference>
<evidence type="ECO:0000256" key="13">
    <source>
        <dbReference type="ARBA" id="ARBA00023146"/>
    </source>
</evidence>
<feature type="binding site" evidence="19">
    <location>
        <position position="1031"/>
    </location>
    <ligand>
        <name>Mg(2+)</name>
        <dbReference type="ChEBI" id="CHEBI:18420"/>
        <label>1</label>
    </ligand>
</feature>
<evidence type="ECO:0000256" key="16">
    <source>
        <dbReference type="ARBA" id="ARBA00024681"/>
    </source>
</evidence>
<dbReference type="RefSeq" id="WP_239157016.1">
    <property type="nucleotide sequence ID" value="NZ_AP023355.1"/>
</dbReference>
<evidence type="ECO:0000256" key="1">
    <source>
        <dbReference type="ARBA" id="ARBA00004651"/>
    </source>
</evidence>
<dbReference type="InterPro" id="IPR031553">
    <property type="entry name" value="tRNA-synt_2_TM"/>
</dbReference>
<evidence type="ECO:0000256" key="3">
    <source>
        <dbReference type="ARBA" id="ARBA00009968"/>
    </source>
</evidence>
<keyword evidence="12" id="KW-0443">Lipid metabolism</keyword>
<dbReference type="GO" id="GO:0004824">
    <property type="term" value="F:lysine-tRNA ligase activity"/>
    <property type="evidence" value="ECO:0007669"/>
    <property type="project" value="UniProtKB-UniRule"/>
</dbReference>
<organism evidence="23 24">
    <name type="scientific">Actinocatenispora thailandica</name>
    <dbReference type="NCBI Taxonomy" id="227318"/>
    <lineage>
        <taxon>Bacteria</taxon>
        <taxon>Bacillati</taxon>
        <taxon>Actinomycetota</taxon>
        <taxon>Actinomycetes</taxon>
        <taxon>Micromonosporales</taxon>
        <taxon>Micromonosporaceae</taxon>
        <taxon>Actinocatenispora</taxon>
    </lineage>
</organism>
<keyword evidence="19" id="KW-0460">Magnesium</keyword>
<keyword evidence="6" id="KW-0808">Transferase</keyword>
<reference evidence="23 24" key="1">
    <citation type="submission" date="2020-08" db="EMBL/GenBank/DDBJ databases">
        <title>Whole genome shotgun sequence of Actinocatenispora thailandica NBRC 105041.</title>
        <authorList>
            <person name="Komaki H."/>
            <person name="Tamura T."/>
        </authorList>
    </citation>
    <scope>NUCLEOTIDE SEQUENCE [LARGE SCALE GENOMIC DNA]</scope>
    <source>
        <strain evidence="23 24">NBRC 105041</strain>
    </source>
</reference>
<comment type="function">
    <text evidence="16">Catalyzes the production of L-lysyl-tRNA(Lys)transfer and the transfer of a lysyl group from L-lysyl-tRNA(Lys) to membrane-bound phosphatidylglycerol (PG), which produces lysylphosphatidylglycerol (LPG), one of the components of the bacterial membrane with a positive net charge. LPG synthesis contributes to the resistance to cationic antimicrobial peptides (CAMPs) and likely protects M.tuberculosis against the CAMPs produced by competiting microorganisms (bacteriocins). In fact, the modification of anionic phosphatidylglycerol with positively charged L-lysine results in repulsion of the peptides.</text>
</comment>
<comment type="catalytic activity">
    <reaction evidence="18 19">
        <text>tRNA(Lys) + L-lysine + ATP = L-lysyl-tRNA(Lys) + AMP + diphosphate</text>
        <dbReference type="Rhea" id="RHEA:20792"/>
        <dbReference type="Rhea" id="RHEA-COMP:9696"/>
        <dbReference type="Rhea" id="RHEA-COMP:9697"/>
        <dbReference type="ChEBI" id="CHEBI:30616"/>
        <dbReference type="ChEBI" id="CHEBI:32551"/>
        <dbReference type="ChEBI" id="CHEBI:33019"/>
        <dbReference type="ChEBI" id="CHEBI:78442"/>
        <dbReference type="ChEBI" id="CHEBI:78529"/>
        <dbReference type="ChEBI" id="CHEBI:456215"/>
        <dbReference type="EC" id="6.1.1.6"/>
    </reaction>
</comment>
<feature type="transmembrane region" description="Helical" evidence="21">
    <location>
        <begin position="21"/>
        <end position="38"/>
    </location>
</feature>
<evidence type="ECO:0000256" key="4">
    <source>
        <dbReference type="ARBA" id="ARBA00022475"/>
    </source>
</evidence>
<dbReference type="GO" id="GO:0005524">
    <property type="term" value="F:ATP binding"/>
    <property type="evidence" value="ECO:0007669"/>
    <property type="project" value="UniProtKB-UniRule"/>
</dbReference>
<keyword evidence="8 19" id="KW-0479">Metal-binding</keyword>
<dbReference type="InterPro" id="IPR024320">
    <property type="entry name" value="LPG_synthase_C"/>
</dbReference>
<feature type="binding site" evidence="19">
    <location>
        <position position="1024"/>
    </location>
    <ligand>
        <name>Mg(2+)</name>
        <dbReference type="ChEBI" id="CHEBI:18420"/>
        <label>1</label>
    </ligand>
</feature>
<evidence type="ECO:0000256" key="6">
    <source>
        <dbReference type="ARBA" id="ARBA00022679"/>
    </source>
</evidence>
<comment type="similarity">
    <text evidence="19">Belongs to the class-II aminoacyl-tRNA synthetase family.</text>
</comment>
<dbReference type="AlphaFoldDB" id="A0A7R7DQX5"/>
<dbReference type="EC" id="6.1.1.6" evidence="19"/>
<dbReference type="NCBIfam" id="NF002821">
    <property type="entry name" value="PRK02983.1"/>
    <property type="match status" value="1"/>
</dbReference>
<dbReference type="GO" id="GO:0000049">
    <property type="term" value="F:tRNA binding"/>
    <property type="evidence" value="ECO:0007669"/>
    <property type="project" value="TreeGrafter"/>
</dbReference>
<evidence type="ECO:0000256" key="5">
    <source>
        <dbReference type="ARBA" id="ARBA00022598"/>
    </source>
</evidence>
<evidence type="ECO:0000256" key="21">
    <source>
        <dbReference type="SAM" id="Phobius"/>
    </source>
</evidence>
<comment type="similarity">
    <text evidence="3">In the C-terminal section; belongs to the class-II aminoacyl-tRNA synthetase family.</text>
</comment>
<feature type="transmembrane region" description="Helical" evidence="21">
    <location>
        <begin position="84"/>
        <end position="107"/>
    </location>
</feature>
<comment type="subunit">
    <text evidence="19">Homodimer.</text>
</comment>
<protein>
    <recommendedName>
        <fullName evidence="19">Lysine--tRNA ligase</fullName>
        <ecNumber evidence="19">6.1.1.6</ecNumber>
    </recommendedName>
    <alternativeName>
        <fullName evidence="19">Lysyl-tRNA synthetase</fullName>
        <shortName evidence="19">LysRS</shortName>
    </alternativeName>
</protein>
<comment type="subcellular location">
    <subcellularLocation>
        <location evidence="1">Cell membrane</location>
        <topology evidence="1">Multi-pass membrane protein</topology>
    </subcellularLocation>
    <subcellularLocation>
        <location evidence="19">Cytoplasm</location>
    </subcellularLocation>
</comment>
<feature type="transmembrane region" description="Helical" evidence="21">
    <location>
        <begin position="215"/>
        <end position="237"/>
    </location>
</feature>
<dbReference type="InterPro" id="IPR004365">
    <property type="entry name" value="NA-bd_OB_tRNA"/>
</dbReference>
<evidence type="ECO:0000256" key="12">
    <source>
        <dbReference type="ARBA" id="ARBA00023098"/>
    </source>
</evidence>
<evidence type="ECO:0000256" key="9">
    <source>
        <dbReference type="ARBA" id="ARBA00022741"/>
    </source>
</evidence>
<keyword evidence="14" id="KW-0046">Antibiotic resistance</keyword>
<sequence>MTNEATTSSWDRLRPRIPTVFATYLGLLALYGLVRAAIPPLRDYLYWPTALIETLGLPASVNLAWVAFLVILAGAVARRKRVAGVMLGILLGLALLVDLIGDAYIAVSLATDHDVPGVYAADVVFTAVGTVFVAVEVVVLVRARHEFYARVQRGSFRKAIATLVIGLLATAGIGYLLVTLDPGTLAGRRKRASWVGHRLLDSSDPLHGPAGAPHWIALVTGLCVAATLFAALLVLLASQRTAAVLPPDEEARIRVLLDRYGERDSLGYFATRRDKSAIFSESGKAAITYRVVGGVILASGDPIGDPEAWAPAIAAWHAFARRYAWTPAVMGASEQGATAYSRAGLRALQLGDEAVLHVADFTLEGRDMRGVRQAVRRVQRAGYTTRIRRHTDVPAEEMAEIVARAEAWRDTGSERGFSMALSRLGDPADGRCVLVEAVAPDGTPAALLSFVPWGRHGLSLDLMRRDPTADNGLMELMVAAVMGAAGGLSVSRVSLNFAVFRAAFEEGARIGAGPILRLWRKLLLFFSRWWQIESLYRANVKYRPTWLPRYLCFAETRDVARVGLASAMAEGFVTVPRLSALLNRGRDRAISAPVPQPPATGPAAGTPEEPAEPITPTRPPVPEQVAVRLATMEKMRAAGTDPYPVVAPVTDGCGELACRYAELPADHATGVAVRVAGRVLFDRDHGGVRFALLRDATGDLQAMLTAGHTGTGVMRRWDDEVDLGDQIAVDGEIVTSRRGEPSVLVRSFTITAKCLHPLPNKHLGLTDPEARVRQRHLDLALRPAARRMLAVRAAAIGSLRATLTGRGFLEVETPILQRVHGGANARPFRTRSNAYDLDLYLRIAPELFLKRLCVGGVGAVFELGRDFRNEGVDATHNPEFTMLEAYQPYTDYQDVAELAQTLIQSAATAAFGAPVLRRTAPDGSVSDVDIGGRWQRRTVHEAVAAAVGAPVTVDTPVAELAAHADRLHVPYQPDESHGELLLDLYDKLVERHTVEPTFYLDFPADVSPLTRAHRRDERLAERWDLVAFGAEIGTGYTELTDPVEQRRRLTEQSLRAAGGDPEAMELDEDFLTALEYGMPPTGGLGLGVDRLVMLLTGLSIRDTLAFPMVRPGGRS</sequence>
<dbReference type="Gene3D" id="2.40.50.140">
    <property type="entry name" value="Nucleic acid-binding proteins"/>
    <property type="match status" value="1"/>
</dbReference>
<keyword evidence="13 19" id="KW-0030">Aminoacyl-tRNA synthetase</keyword>
<keyword evidence="7 21" id="KW-0812">Transmembrane</keyword>
<dbReference type="GO" id="GO:0050071">
    <property type="term" value="F:phosphatidylglycerol lysyltransferase activity"/>
    <property type="evidence" value="ECO:0007669"/>
    <property type="project" value="UniProtKB-EC"/>
</dbReference>
<gene>
    <name evidence="23" type="primary">lysS_2</name>
    <name evidence="19" type="synonym">lysS</name>
    <name evidence="23" type="ORF">Athai_36040</name>
</gene>
<keyword evidence="9 19" id="KW-0547">Nucleotide-binding</keyword>
<dbReference type="KEGG" id="atl:Athai_36040"/>
<dbReference type="NCBIfam" id="NF001756">
    <property type="entry name" value="PRK00484.1"/>
    <property type="match status" value="1"/>
</dbReference>
<dbReference type="Proteomes" id="UP000611640">
    <property type="component" value="Chromosome"/>
</dbReference>
<dbReference type="SUPFAM" id="SSF55681">
    <property type="entry name" value="Class II aaRS and biotin synthetases"/>
    <property type="match status" value="1"/>
</dbReference>
<dbReference type="EMBL" id="AP023355">
    <property type="protein sequence ID" value="BCJ36101.1"/>
    <property type="molecule type" value="Genomic_DNA"/>
</dbReference>
<feature type="transmembrane region" description="Helical" evidence="21">
    <location>
        <begin position="119"/>
        <end position="139"/>
    </location>
</feature>